<keyword evidence="3" id="KW-1185">Reference proteome</keyword>
<feature type="chain" id="PRO_5012551652" description="Lipoprotein" evidence="1">
    <location>
        <begin position="23"/>
        <end position="176"/>
    </location>
</feature>
<keyword evidence="1" id="KW-0732">Signal</keyword>
<name>A0A1W1W3Z7_9BACT</name>
<evidence type="ECO:0000313" key="2">
    <source>
        <dbReference type="EMBL" id="SMC00339.1"/>
    </source>
</evidence>
<dbReference type="OrthoDB" id="1430560at2"/>
<dbReference type="Proteomes" id="UP000192266">
    <property type="component" value="Unassembled WGS sequence"/>
</dbReference>
<dbReference type="EMBL" id="FWWW01000100">
    <property type="protein sequence ID" value="SMC00339.1"/>
    <property type="molecule type" value="Genomic_DNA"/>
</dbReference>
<gene>
    <name evidence="2" type="ORF">SAMN00120144_1953</name>
</gene>
<accession>A0A1W1W3Z7</accession>
<evidence type="ECO:0000256" key="1">
    <source>
        <dbReference type="SAM" id="SignalP"/>
    </source>
</evidence>
<dbReference type="RefSeq" id="WP_084447709.1">
    <property type="nucleotide sequence ID" value="NZ_FWWW01000100.1"/>
</dbReference>
<dbReference type="PROSITE" id="PS51257">
    <property type="entry name" value="PROKAR_LIPOPROTEIN"/>
    <property type="match status" value="1"/>
</dbReference>
<reference evidence="2 3" key="1">
    <citation type="submission" date="2017-04" db="EMBL/GenBank/DDBJ databases">
        <authorList>
            <person name="Afonso C.L."/>
            <person name="Miller P.J."/>
            <person name="Scott M.A."/>
            <person name="Spackman E."/>
            <person name="Goraichik I."/>
            <person name="Dimitrov K.M."/>
            <person name="Suarez D.L."/>
            <person name="Swayne D.E."/>
        </authorList>
    </citation>
    <scope>NUCLEOTIDE SEQUENCE [LARGE SCALE GENOMIC DNA]</scope>
    <source>
        <strain evidence="2 3">DSM 11622</strain>
    </source>
</reference>
<evidence type="ECO:0000313" key="3">
    <source>
        <dbReference type="Proteomes" id="UP000192266"/>
    </source>
</evidence>
<proteinExistence type="predicted"/>
<evidence type="ECO:0008006" key="4">
    <source>
        <dbReference type="Google" id="ProtNLM"/>
    </source>
</evidence>
<protein>
    <recommendedName>
        <fullName evidence="4">Lipoprotein</fullName>
    </recommendedName>
</protein>
<sequence>MKNVVLALFLSALFLVSCTSEKAELYANGILGARGNGVVKKKPVPFKGTFETISVPLGPPLADPPRQLQRITGEGQASHLGKATFEASSTIFFAPQPPFTNSGTSTMTAANGDKLYSTFTGTIVPQPDGKRLVTVRHTITGGTGRFDRASGYYVGVTLADPTTPSGTLNIEGELSY</sequence>
<dbReference type="AlphaFoldDB" id="A0A1W1W3Z7"/>
<feature type="signal peptide" evidence="1">
    <location>
        <begin position="1"/>
        <end position="22"/>
    </location>
</feature>
<organism evidence="2 3">
    <name type="scientific">Hymenobacter roseosalivarius DSM 11622</name>
    <dbReference type="NCBI Taxonomy" id="645990"/>
    <lineage>
        <taxon>Bacteria</taxon>
        <taxon>Pseudomonadati</taxon>
        <taxon>Bacteroidota</taxon>
        <taxon>Cytophagia</taxon>
        <taxon>Cytophagales</taxon>
        <taxon>Hymenobacteraceae</taxon>
        <taxon>Hymenobacter</taxon>
    </lineage>
</organism>